<comment type="similarity">
    <text evidence="1">Belongs to the enoyl-CoA hydratase/isomerase family.</text>
</comment>
<keyword evidence="9" id="KW-1185">Reference proteome</keyword>
<evidence type="ECO:0000256" key="5">
    <source>
        <dbReference type="ARBA" id="ARBA00037410"/>
    </source>
</evidence>
<proteinExistence type="inferred from homology"/>
<dbReference type="Gene3D" id="3.90.226.10">
    <property type="entry name" value="2-enoyl-CoA Hydratase, Chain A, domain 1"/>
    <property type="match status" value="1"/>
</dbReference>
<dbReference type="InterPro" id="IPR014748">
    <property type="entry name" value="Enoyl-CoA_hydra_C"/>
</dbReference>
<gene>
    <name evidence="8" type="primary">fadB_3</name>
    <name evidence="8" type="ORF">Rmf_48550</name>
</gene>
<dbReference type="PANTHER" id="PTHR43602">
    <property type="match status" value="1"/>
</dbReference>
<dbReference type="NCBIfam" id="NF006008">
    <property type="entry name" value="PRK08139.1"/>
    <property type="match status" value="1"/>
</dbReference>
<dbReference type="EMBL" id="AP025637">
    <property type="protein sequence ID" value="BDG74926.1"/>
    <property type="molecule type" value="Genomic_DNA"/>
</dbReference>
<reference evidence="8 9" key="1">
    <citation type="journal article" date="2016" name="Microbes Environ.">
        <title>Phylogenetically diverse aerobic anoxygenic phototrophic bacteria isolated from epilithic biofilms in Tama river, Japan.</title>
        <authorList>
            <person name="Hirose S."/>
            <person name="Matsuura K."/>
            <person name="Haruta S."/>
        </authorList>
    </citation>
    <scope>NUCLEOTIDE SEQUENCE [LARGE SCALE GENOMIC DNA]</scope>
    <source>
        <strain evidence="8 9">S08</strain>
    </source>
</reference>
<comment type="function">
    <text evidence="5">May play a role in fatty acid biosynthesis and insulin sensitivity.</text>
</comment>
<evidence type="ECO:0000256" key="4">
    <source>
        <dbReference type="ARBA" id="ARBA00023098"/>
    </source>
</evidence>
<organism evidence="8 9">
    <name type="scientific">Roseomonas fluvialis</name>
    <dbReference type="NCBI Taxonomy" id="1750527"/>
    <lineage>
        <taxon>Bacteria</taxon>
        <taxon>Pseudomonadati</taxon>
        <taxon>Pseudomonadota</taxon>
        <taxon>Alphaproteobacteria</taxon>
        <taxon>Acetobacterales</taxon>
        <taxon>Roseomonadaceae</taxon>
        <taxon>Roseomonas</taxon>
    </lineage>
</organism>
<dbReference type="InterPro" id="IPR029045">
    <property type="entry name" value="ClpP/crotonase-like_dom_sf"/>
</dbReference>
<dbReference type="Proteomes" id="UP000831327">
    <property type="component" value="Chromosome"/>
</dbReference>
<evidence type="ECO:0000256" key="7">
    <source>
        <dbReference type="SAM" id="MobiDB-lite"/>
    </source>
</evidence>
<dbReference type="PANTHER" id="PTHR43602:SF1">
    <property type="entry name" value="ENOYL-COA HYDRATASE DOMAIN-CONTAINING PROTEIN 3, MITOCHONDRIAL"/>
    <property type="match status" value="1"/>
</dbReference>
<dbReference type="InterPro" id="IPR001753">
    <property type="entry name" value="Enoyl-CoA_hydra/iso"/>
</dbReference>
<evidence type="ECO:0000256" key="6">
    <source>
        <dbReference type="ARBA" id="ARBA00040545"/>
    </source>
</evidence>
<evidence type="ECO:0000313" key="8">
    <source>
        <dbReference type="EMBL" id="BDG74926.1"/>
    </source>
</evidence>
<dbReference type="Pfam" id="PF00378">
    <property type="entry name" value="ECH_1"/>
    <property type="match status" value="1"/>
</dbReference>
<protein>
    <recommendedName>
        <fullName evidence="6">Enoyl-CoA hydratase domain-containing protein 3, mitochondrial</fullName>
    </recommendedName>
</protein>
<sequence length="295" mass="30782">MAGFRGAVAARYGPPPAQEEGGMSAAKNTEGAAPLLLREDGADGVSVVTLNRPAARNSLSLRMLETLEEALAQIGRDVRVRCVVLAAAGPVFCAGHDLKEITAHRADADGGRGFYDQAMSTCARVMQAIVALPQPMIAAVQGVATAAGCQLVATCDLAVASDHARFATPGVDIGLFCSTPAVALARAVPRKAAMEMLLTGEMIDAAEAHRIGLVNRVVTADQVMATALGLARGIAARSALTVRLGKRAFYAQVERPLADAYREAACVMTDNLMARDAAEGIGAFVGKRKPVWEDR</sequence>
<feature type="region of interest" description="Disordered" evidence="7">
    <location>
        <begin position="1"/>
        <end position="27"/>
    </location>
</feature>
<dbReference type="CDD" id="cd06558">
    <property type="entry name" value="crotonase-like"/>
    <property type="match status" value="1"/>
</dbReference>
<keyword evidence="2" id="KW-0276">Fatty acid metabolism</keyword>
<name>A0ABN6P833_9PROT</name>
<evidence type="ECO:0000313" key="9">
    <source>
        <dbReference type="Proteomes" id="UP000831327"/>
    </source>
</evidence>
<evidence type="ECO:0000256" key="2">
    <source>
        <dbReference type="ARBA" id="ARBA00022832"/>
    </source>
</evidence>
<keyword evidence="4" id="KW-0443">Lipid metabolism</keyword>
<evidence type="ECO:0000256" key="3">
    <source>
        <dbReference type="ARBA" id="ARBA00022946"/>
    </source>
</evidence>
<keyword evidence="3" id="KW-0809">Transit peptide</keyword>
<dbReference type="InterPro" id="IPR052377">
    <property type="entry name" value="Mitochondrial_ECH-domain"/>
</dbReference>
<evidence type="ECO:0000256" key="1">
    <source>
        <dbReference type="ARBA" id="ARBA00005254"/>
    </source>
</evidence>
<accession>A0ABN6P833</accession>
<dbReference type="Gene3D" id="1.10.12.10">
    <property type="entry name" value="Lyase 2-enoyl-coa Hydratase, Chain A, domain 2"/>
    <property type="match status" value="1"/>
</dbReference>
<dbReference type="SUPFAM" id="SSF52096">
    <property type="entry name" value="ClpP/crotonase"/>
    <property type="match status" value="1"/>
</dbReference>